<dbReference type="OrthoDB" id="1523883at2759"/>
<evidence type="ECO:0000256" key="1">
    <source>
        <dbReference type="ARBA" id="ARBA00022603"/>
    </source>
</evidence>
<organism evidence="5 6">
    <name type="scientific">Gossypium anomalum</name>
    <dbReference type="NCBI Taxonomy" id="47600"/>
    <lineage>
        <taxon>Eukaryota</taxon>
        <taxon>Viridiplantae</taxon>
        <taxon>Streptophyta</taxon>
        <taxon>Embryophyta</taxon>
        <taxon>Tracheophyta</taxon>
        <taxon>Spermatophyta</taxon>
        <taxon>Magnoliopsida</taxon>
        <taxon>eudicotyledons</taxon>
        <taxon>Gunneridae</taxon>
        <taxon>Pentapetalae</taxon>
        <taxon>rosids</taxon>
        <taxon>malvids</taxon>
        <taxon>Malvales</taxon>
        <taxon>Malvaceae</taxon>
        <taxon>Malvoideae</taxon>
        <taxon>Gossypium</taxon>
    </lineage>
</organism>
<keyword evidence="2" id="KW-0808">Transferase</keyword>
<dbReference type="Pfam" id="PF03492">
    <property type="entry name" value="Methyltransf_7"/>
    <property type="match status" value="2"/>
</dbReference>
<evidence type="ECO:0000313" key="6">
    <source>
        <dbReference type="Proteomes" id="UP000701853"/>
    </source>
</evidence>
<reference evidence="5 6" key="1">
    <citation type="journal article" date="2021" name="bioRxiv">
        <title>The Gossypium anomalum genome as a resource for cotton improvement and evolutionary analysis of hybrid incompatibility.</title>
        <authorList>
            <person name="Grover C.E."/>
            <person name="Yuan D."/>
            <person name="Arick M.A."/>
            <person name="Miller E.R."/>
            <person name="Hu G."/>
            <person name="Peterson D.G."/>
            <person name="Wendel J.F."/>
            <person name="Udall J.A."/>
        </authorList>
    </citation>
    <scope>NUCLEOTIDE SEQUENCE [LARGE SCALE GENOMIC DNA]</scope>
    <source>
        <strain evidence="5">JFW-Udall</strain>
        <tissue evidence="5">Leaf</tissue>
    </source>
</reference>
<gene>
    <name evidence="5" type="ORF">CXB51_035546</name>
</gene>
<evidence type="ECO:0000313" key="5">
    <source>
        <dbReference type="EMBL" id="KAG8473711.1"/>
    </source>
</evidence>
<dbReference type="GO" id="GO:0008168">
    <property type="term" value="F:methyltransferase activity"/>
    <property type="evidence" value="ECO:0007669"/>
    <property type="project" value="UniProtKB-KW"/>
</dbReference>
<dbReference type="Gene3D" id="3.40.50.150">
    <property type="entry name" value="Vaccinia Virus protein VP39"/>
    <property type="match status" value="2"/>
</dbReference>
<keyword evidence="3" id="KW-0479">Metal-binding</keyword>
<dbReference type="InterPro" id="IPR005299">
    <property type="entry name" value="MeTrfase_7"/>
</dbReference>
<name>A0A8J5XPN0_9ROSI</name>
<proteinExistence type="predicted"/>
<dbReference type="PANTHER" id="PTHR31009">
    <property type="entry name" value="S-ADENOSYL-L-METHIONINE:CARBOXYL METHYLTRANSFERASE FAMILY PROTEIN"/>
    <property type="match status" value="1"/>
</dbReference>
<evidence type="ECO:0000256" key="4">
    <source>
        <dbReference type="ARBA" id="ARBA00022842"/>
    </source>
</evidence>
<dbReference type="GO" id="GO:0046872">
    <property type="term" value="F:metal ion binding"/>
    <property type="evidence" value="ECO:0007669"/>
    <property type="project" value="UniProtKB-KW"/>
</dbReference>
<evidence type="ECO:0000256" key="2">
    <source>
        <dbReference type="ARBA" id="ARBA00022679"/>
    </source>
</evidence>
<keyword evidence="6" id="KW-1185">Reference proteome</keyword>
<accession>A0A8J5XPN0</accession>
<dbReference type="Gene3D" id="1.10.1200.270">
    <property type="entry name" value="Methyltransferase, alpha-helical capping domain"/>
    <property type="match status" value="2"/>
</dbReference>
<dbReference type="EMBL" id="JAHUZN010000013">
    <property type="protein sequence ID" value="KAG8473711.1"/>
    <property type="molecule type" value="Genomic_DNA"/>
</dbReference>
<dbReference type="Proteomes" id="UP000701853">
    <property type="component" value="Chromosome 13"/>
</dbReference>
<keyword evidence="1" id="KW-0489">Methyltransferase</keyword>
<dbReference type="GO" id="GO:0032259">
    <property type="term" value="P:methylation"/>
    <property type="evidence" value="ECO:0007669"/>
    <property type="project" value="UniProtKB-KW"/>
</dbReference>
<dbReference type="InterPro" id="IPR042086">
    <property type="entry name" value="MeTrfase_capping"/>
</dbReference>
<protein>
    <submittedName>
        <fullName evidence="5">Uncharacterized protein</fullName>
    </submittedName>
</protein>
<comment type="caution">
    <text evidence="5">The sequence shown here is derived from an EMBL/GenBank/DDBJ whole genome shotgun (WGS) entry which is preliminary data.</text>
</comment>
<dbReference type="InterPro" id="IPR029063">
    <property type="entry name" value="SAM-dependent_MTases_sf"/>
</dbReference>
<evidence type="ECO:0000256" key="3">
    <source>
        <dbReference type="ARBA" id="ARBA00022723"/>
    </source>
</evidence>
<dbReference type="AlphaFoldDB" id="A0A8J5XPN0"/>
<sequence length="787" mass="88081">MAEVAPEPSLLIIGGGGETVRRPLPDSLHVNGGDGTYSYTRNSYFQDDYYILVENQSMQCIHSKISFPFSIFNPRLLRSVPNWQRLAANVVKGRIKGAITMKLDVEKLSSTSNTIYIADLGCAVGPNTFDAMQDVVHFIQQKYTLQCPQSNTTLQFLVLFNDQPSNDFNTLFTSLPRERPYYTAGVPGSFHRRLFPESSIHFVHCSYALHWLSKVPEELLDKNCGAWNKGRIHYTNAPNEVVQAYASQFAKDMEEFLCARAMEIVTGGMMTIIMPGLPNEMPYSQLAASLMYDFMASTFMDMANEGLISEDEVDSFNLPIYTPSPAEMASVVEKNGHFSIEMLELTNPASLVDGQVDIKAWVIHVRAAMEGMFIKHFSTDIIDEMFDRLTKKLFMFTEQVESGYKDRTQLLVGMATLVSDSLAKKNNDKASENSTAQVIGGHGTNSYSNNSSYQRLSANIVTKKIEDAIMKNLDVETLSSTSNIFRVADFGCGVGSNTINSMQDLLQMVKKKYISQCPTSSQMPEFQVIFNDQFTNDFNTLFTYLPQDKQYLVASVPGSFHNQLLPKSSIHLAHCSYSLHWLSRLPKELRDERSPAWNKGKIHYTSAPREVLMAYATQFAEDLDDFLSARGREMASGGMIVIVGSSIPDGMPYSQVVNGIMYDCMGSILMDMVKTGSISEADVDAFNLPIYACPPGEFIEGVERNGLFSIEVIELMNPAPWLKGPIDIPVFVKHVRAAMEGMFSNHFPSKAIDELFDHLVLKLSDISQQLESCYRDGLQLFAILKRK</sequence>
<dbReference type="SUPFAM" id="SSF53335">
    <property type="entry name" value="S-adenosyl-L-methionine-dependent methyltransferases"/>
    <property type="match status" value="2"/>
</dbReference>
<keyword evidence="4" id="KW-0460">Magnesium</keyword>